<feature type="region of interest" description="Disordered" evidence="1">
    <location>
        <begin position="726"/>
        <end position="782"/>
    </location>
</feature>
<feature type="domain" description="WLM" evidence="3">
    <location>
        <begin position="420"/>
        <end position="659"/>
    </location>
</feature>
<feature type="region of interest" description="Disordered" evidence="1">
    <location>
        <begin position="661"/>
        <end position="696"/>
    </location>
</feature>
<proteinExistence type="predicted"/>
<dbReference type="EMBL" id="ML987192">
    <property type="protein sequence ID" value="KAF2252466.1"/>
    <property type="molecule type" value="Genomic_DNA"/>
</dbReference>
<gene>
    <name evidence="4" type="ORF">BU26DRAFT_549051</name>
</gene>
<dbReference type="GeneID" id="54585300"/>
<dbReference type="PROSITE" id="PS51397">
    <property type="entry name" value="WLM"/>
    <property type="match status" value="1"/>
</dbReference>
<dbReference type="OrthoDB" id="447842at2759"/>
<dbReference type="PANTHER" id="PTHR46622:SF1">
    <property type="entry name" value="DNA-DEPENDENT METALLOPROTEASE WSS1"/>
    <property type="match status" value="1"/>
</dbReference>
<dbReference type="SUPFAM" id="SSF63825">
    <property type="entry name" value="YWTD domain"/>
    <property type="match status" value="1"/>
</dbReference>
<feature type="compositionally biased region" description="Low complexity" evidence="1">
    <location>
        <begin position="767"/>
        <end position="779"/>
    </location>
</feature>
<dbReference type="AlphaFoldDB" id="A0A6A6IPY5"/>
<dbReference type="Gene3D" id="2.120.10.30">
    <property type="entry name" value="TolB, C-terminal domain"/>
    <property type="match status" value="1"/>
</dbReference>
<evidence type="ECO:0000259" key="3">
    <source>
        <dbReference type="PROSITE" id="PS51397"/>
    </source>
</evidence>
<dbReference type="InterPro" id="IPR053000">
    <property type="entry name" value="WSS1-like_metalloprotease"/>
</dbReference>
<dbReference type="Pfam" id="PF08325">
    <property type="entry name" value="WLM"/>
    <property type="match status" value="1"/>
</dbReference>
<dbReference type="Proteomes" id="UP000800094">
    <property type="component" value="Unassembled WGS sequence"/>
</dbReference>
<sequence length="868" mass="94835">MQLMSVLFVLLQTALALPNVPRIPPLPPSQLYIADTGVGHRSTPVTRWRTSLRRLDTDGTNAAKLREFGPTGSPGSPPEPIGAYAMTSNPSTQQLYIATGEGIIRTELDGSNPTPIINESASALTITKSGTLYYGTQTTGLIKRADLDGKNAEVFLNVSQGMNFIGNPPSYSYSNSWPSGLAVDEESQLVYWSANRDLEAGSIRRYPLRPVPCLQSQCEELLVDWISSPGQLRIVDSHLYWAEEGRWYNSPTSLKRAKFPTTRVSGPGAVPVHTLIHSNQSKVFFEADMTGEVDTLKITSFAVDERTGRLWMVLMSGLRTMFGKVVELVGGADADGDGLLGVLNVNVTEHILGGRIVYSRFTTFEPPPRLSGGRPSWLASSSSLVENPPQPYATRLCRTARRNSTARLPTMPLGFERINERTQRPNALINFIKPLPGSAAEVAENILNRVAAVCYPFMKSHMILVQALEEFPYNTEFVGRNFNAGEVIQLVLRDRHGRWLPQRMVEMVMVHELAHCKQMNHSEAFWKVRDAYAVELRVLWAKGYTGEGLWGRGRNLANGAVQRESVDPGDVPEHLCGGTYGRRSKKRRRGGKTKETLSYAERKQRRILKKFGAGGQALGADDGTKVKLEGGVAKKGKPKVAGSARGRELRAAAALTRFETVKKEPEVKKEETPSDSETEDEDTGGEDAAIDVDGTKMTDDKGRALVKICEEEDDKDEDAMRELAEIEGLGAPRTKTNKSLQPPSGASSQPKKPADPPPAPAKEAKKPAPSGSAPSRSSAHVVRLDEIYKRRPYSPPEPQTAPTRVACAICSLINEPASITCMACSNVLNPLLMPNHWKCRSAACKDSNYVNSSDAGRCGICGAAKTAE</sequence>
<keyword evidence="2" id="KW-0732">Signal</keyword>
<feature type="chain" id="PRO_5025332924" evidence="2">
    <location>
        <begin position="17"/>
        <end position="868"/>
    </location>
</feature>
<evidence type="ECO:0000313" key="5">
    <source>
        <dbReference type="Proteomes" id="UP000800094"/>
    </source>
</evidence>
<dbReference type="CDD" id="cd07344">
    <property type="entry name" value="M48_yhfN_like"/>
    <property type="match status" value="1"/>
</dbReference>
<name>A0A6A6IPY5_9PLEO</name>
<organism evidence="4 5">
    <name type="scientific">Trematosphaeria pertusa</name>
    <dbReference type="NCBI Taxonomy" id="390896"/>
    <lineage>
        <taxon>Eukaryota</taxon>
        <taxon>Fungi</taxon>
        <taxon>Dikarya</taxon>
        <taxon>Ascomycota</taxon>
        <taxon>Pezizomycotina</taxon>
        <taxon>Dothideomycetes</taxon>
        <taxon>Pleosporomycetidae</taxon>
        <taxon>Pleosporales</taxon>
        <taxon>Massarineae</taxon>
        <taxon>Trematosphaeriaceae</taxon>
        <taxon>Trematosphaeria</taxon>
    </lineage>
</organism>
<feature type="compositionally biased region" description="Acidic residues" evidence="1">
    <location>
        <begin position="673"/>
        <end position="690"/>
    </location>
</feature>
<protein>
    <submittedName>
        <fullName evidence="4">WLM-domain-containing protein</fullName>
    </submittedName>
</protein>
<dbReference type="Gene3D" id="3.30.2010.10">
    <property type="entry name" value="Metalloproteases ('zincins'), catalytic domain"/>
    <property type="match status" value="1"/>
</dbReference>
<feature type="region of interest" description="Disordered" evidence="1">
    <location>
        <begin position="576"/>
        <end position="599"/>
    </location>
</feature>
<feature type="signal peptide" evidence="2">
    <location>
        <begin position="1"/>
        <end position="16"/>
    </location>
</feature>
<dbReference type="RefSeq" id="XP_033687470.1">
    <property type="nucleotide sequence ID" value="XM_033831970.1"/>
</dbReference>
<dbReference type="InterPro" id="IPR011042">
    <property type="entry name" value="6-blade_b-propeller_TolB-like"/>
</dbReference>
<evidence type="ECO:0000256" key="1">
    <source>
        <dbReference type="SAM" id="MobiDB-lite"/>
    </source>
</evidence>
<evidence type="ECO:0000256" key="2">
    <source>
        <dbReference type="SAM" id="SignalP"/>
    </source>
</evidence>
<evidence type="ECO:0000313" key="4">
    <source>
        <dbReference type="EMBL" id="KAF2252466.1"/>
    </source>
</evidence>
<reference evidence="4" key="1">
    <citation type="journal article" date="2020" name="Stud. Mycol.">
        <title>101 Dothideomycetes genomes: a test case for predicting lifestyles and emergence of pathogens.</title>
        <authorList>
            <person name="Haridas S."/>
            <person name="Albert R."/>
            <person name="Binder M."/>
            <person name="Bloem J."/>
            <person name="Labutti K."/>
            <person name="Salamov A."/>
            <person name="Andreopoulos B."/>
            <person name="Baker S."/>
            <person name="Barry K."/>
            <person name="Bills G."/>
            <person name="Bluhm B."/>
            <person name="Cannon C."/>
            <person name="Castanera R."/>
            <person name="Culley D."/>
            <person name="Daum C."/>
            <person name="Ezra D."/>
            <person name="Gonzalez J."/>
            <person name="Henrissat B."/>
            <person name="Kuo A."/>
            <person name="Liang C."/>
            <person name="Lipzen A."/>
            <person name="Lutzoni F."/>
            <person name="Magnuson J."/>
            <person name="Mondo S."/>
            <person name="Nolan M."/>
            <person name="Ohm R."/>
            <person name="Pangilinan J."/>
            <person name="Park H.-J."/>
            <person name="Ramirez L."/>
            <person name="Alfaro M."/>
            <person name="Sun H."/>
            <person name="Tritt A."/>
            <person name="Yoshinaga Y."/>
            <person name="Zwiers L.-H."/>
            <person name="Turgeon B."/>
            <person name="Goodwin S."/>
            <person name="Spatafora J."/>
            <person name="Crous P."/>
            <person name="Grigoriev I."/>
        </authorList>
    </citation>
    <scope>NUCLEOTIDE SEQUENCE</scope>
    <source>
        <strain evidence="4">CBS 122368</strain>
    </source>
</reference>
<dbReference type="PANTHER" id="PTHR46622">
    <property type="entry name" value="DNA-DEPENDENT METALLOPROTEASE WSS1"/>
    <property type="match status" value="1"/>
</dbReference>
<feature type="compositionally biased region" description="Basic residues" evidence="1">
    <location>
        <begin position="582"/>
        <end position="591"/>
    </location>
</feature>
<keyword evidence="5" id="KW-1185">Reference proteome</keyword>
<accession>A0A6A6IPY5</accession>
<dbReference type="GO" id="GO:0006281">
    <property type="term" value="P:DNA repair"/>
    <property type="evidence" value="ECO:0007669"/>
    <property type="project" value="TreeGrafter"/>
</dbReference>
<feature type="compositionally biased region" description="Basic and acidic residues" evidence="1">
    <location>
        <begin position="661"/>
        <end position="672"/>
    </location>
</feature>
<dbReference type="GO" id="GO:0008237">
    <property type="term" value="F:metallopeptidase activity"/>
    <property type="evidence" value="ECO:0007669"/>
    <property type="project" value="TreeGrafter"/>
</dbReference>
<dbReference type="InterPro" id="IPR013536">
    <property type="entry name" value="WLM_dom"/>
</dbReference>
<dbReference type="GO" id="GO:0005634">
    <property type="term" value="C:nucleus"/>
    <property type="evidence" value="ECO:0007669"/>
    <property type="project" value="TreeGrafter"/>
</dbReference>